<dbReference type="Gene3D" id="3.40.390.30">
    <property type="entry name" value="Metalloproteases ('zincins'), catalytic domain"/>
    <property type="match status" value="1"/>
</dbReference>
<dbReference type="InterPro" id="IPR020549">
    <property type="entry name" value="YbeY_CS"/>
</dbReference>
<keyword evidence="7" id="KW-0698">rRNA processing</keyword>
<evidence type="ECO:0000256" key="2">
    <source>
        <dbReference type="ARBA" id="ARBA00022722"/>
    </source>
</evidence>
<keyword evidence="3 7" id="KW-0479">Metal-binding</keyword>
<keyword evidence="6 7" id="KW-0862">Zinc</keyword>
<evidence type="ECO:0000313" key="8">
    <source>
        <dbReference type="EMBL" id="KAA8479114.1"/>
    </source>
</evidence>
<dbReference type="PANTHER" id="PTHR46986:SF1">
    <property type="entry name" value="ENDORIBONUCLEASE YBEY, CHLOROPLASTIC"/>
    <property type="match status" value="1"/>
</dbReference>
<dbReference type="OrthoDB" id="9811984at2"/>
<evidence type="ECO:0000256" key="6">
    <source>
        <dbReference type="ARBA" id="ARBA00022833"/>
    </source>
</evidence>
<reference evidence="9 10" key="1">
    <citation type="submission" date="2018-12" db="EMBL/GenBank/DDBJ databases">
        <title>The Draft Genome Sequence of the Soil Bacterium Pedobacter tournemirensis R1.</title>
        <authorList>
            <person name="He J."/>
        </authorList>
    </citation>
    <scope>NUCLEOTIDE SEQUENCE [LARGE SCALE GENOMIC DNA]</scope>
    <source>
        <strain evidence="9 10">R1</strain>
    </source>
</reference>
<gene>
    <name evidence="7 9" type="primary">ybeY</name>
    <name evidence="9" type="ORF">EKH83_04150</name>
    <name evidence="8" type="ORF">F1649_17015</name>
</gene>
<keyword evidence="2 7" id="KW-0540">Nuclease</keyword>
<dbReference type="GO" id="GO:0008270">
    <property type="term" value="F:zinc ion binding"/>
    <property type="evidence" value="ECO:0007669"/>
    <property type="project" value="UniProtKB-UniRule"/>
</dbReference>
<dbReference type="Proteomes" id="UP000322918">
    <property type="component" value="Unassembled WGS sequence"/>
</dbReference>
<evidence type="ECO:0000256" key="1">
    <source>
        <dbReference type="ARBA" id="ARBA00010875"/>
    </source>
</evidence>
<dbReference type="EC" id="3.1.-.-" evidence="7"/>
<dbReference type="RefSeq" id="WP_128768135.1">
    <property type="nucleotide sequence ID" value="NZ_RXOC01000002.1"/>
</dbReference>
<comment type="similarity">
    <text evidence="1 7">Belongs to the endoribonuclease YbeY family.</text>
</comment>
<keyword evidence="11" id="KW-1185">Reference proteome</keyword>
<comment type="cofactor">
    <cofactor evidence="7">
        <name>Zn(2+)</name>
        <dbReference type="ChEBI" id="CHEBI:29105"/>
    </cofactor>
    <text evidence="7">Binds 1 zinc ion.</text>
</comment>
<name>A0A4Q0MG35_9SPHI</name>
<comment type="function">
    <text evidence="7">Single strand-specific metallo-endoribonuclease involved in late-stage 70S ribosome quality control and in maturation of the 3' terminus of the 16S rRNA.</text>
</comment>
<comment type="subcellular location">
    <subcellularLocation>
        <location evidence="7">Cytoplasm</location>
    </subcellularLocation>
</comment>
<proteinExistence type="inferred from homology"/>
<dbReference type="Proteomes" id="UP000290848">
    <property type="component" value="Unassembled WGS sequence"/>
</dbReference>
<evidence type="ECO:0000256" key="5">
    <source>
        <dbReference type="ARBA" id="ARBA00022801"/>
    </source>
</evidence>
<dbReference type="Pfam" id="PF02130">
    <property type="entry name" value="YbeY"/>
    <property type="match status" value="1"/>
</dbReference>
<dbReference type="GO" id="GO:0006364">
    <property type="term" value="P:rRNA processing"/>
    <property type="evidence" value="ECO:0007669"/>
    <property type="project" value="UniProtKB-UniRule"/>
</dbReference>
<dbReference type="AlphaFoldDB" id="A0A4Q0MG35"/>
<dbReference type="GO" id="GO:0005737">
    <property type="term" value="C:cytoplasm"/>
    <property type="evidence" value="ECO:0007669"/>
    <property type="project" value="UniProtKB-SubCell"/>
</dbReference>
<evidence type="ECO:0000256" key="3">
    <source>
        <dbReference type="ARBA" id="ARBA00022723"/>
    </source>
</evidence>
<evidence type="ECO:0000313" key="10">
    <source>
        <dbReference type="Proteomes" id="UP000290848"/>
    </source>
</evidence>
<dbReference type="EMBL" id="VWNE01000030">
    <property type="protein sequence ID" value="KAA8479114.1"/>
    <property type="molecule type" value="Genomic_DNA"/>
</dbReference>
<dbReference type="InterPro" id="IPR002036">
    <property type="entry name" value="YbeY"/>
</dbReference>
<dbReference type="NCBIfam" id="TIGR00043">
    <property type="entry name" value="rRNA maturation RNase YbeY"/>
    <property type="match status" value="1"/>
</dbReference>
<protein>
    <recommendedName>
        <fullName evidence="7">Endoribonuclease YbeY</fullName>
        <ecNumber evidence="7">3.1.-.-</ecNumber>
    </recommendedName>
</protein>
<dbReference type="PROSITE" id="PS01306">
    <property type="entry name" value="UPF0054"/>
    <property type="match status" value="1"/>
</dbReference>
<evidence type="ECO:0000313" key="11">
    <source>
        <dbReference type="Proteomes" id="UP000322918"/>
    </source>
</evidence>
<feature type="binding site" evidence="7">
    <location>
        <position position="121"/>
    </location>
    <ligand>
        <name>Zn(2+)</name>
        <dbReference type="ChEBI" id="CHEBI:29105"/>
        <note>catalytic</note>
    </ligand>
</feature>
<keyword evidence="7" id="KW-0963">Cytoplasm</keyword>
<organism evidence="9 10">
    <name type="scientific">Arcticibacter tournemirensis</name>
    <dbReference type="NCBI Taxonomy" id="699437"/>
    <lineage>
        <taxon>Bacteria</taxon>
        <taxon>Pseudomonadati</taxon>
        <taxon>Bacteroidota</taxon>
        <taxon>Sphingobacteriia</taxon>
        <taxon>Sphingobacteriales</taxon>
        <taxon>Sphingobacteriaceae</taxon>
        <taxon>Arcticibacter</taxon>
    </lineage>
</organism>
<keyword evidence="4 7" id="KW-0255">Endonuclease</keyword>
<comment type="caution">
    <text evidence="9">The sequence shown here is derived from an EMBL/GenBank/DDBJ whole genome shotgun (WGS) entry which is preliminary data.</text>
</comment>
<reference evidence="8 11" key="2">
    <citation type="submission" date="2019-09" db="EMBL/GenBank/DDBJ databases">
        <title>Pararcticibacter amylolyticus gen. nov., sp. nov., isolated from a rottenly hemp rope, and reclassification of Pedobacter tournemirensis as Pararcticibacter tournemirensis comb. nov.</title>
        <authorList>
            <person name="Cai Y."/>
        </authorList>
    </citation>
    <scope>NUCLEOTIDE SEQUENCE [LARGE SCALE GENOMIC DNA]</scope>
    <source>
        <strain evidence="8 11">TF5-37.2-LB10</strain>
    </source>
</reference>
<evidence type="ECO:0000256" key="4">
    <source>
        <dbReference type="ARBA" id="ARBA00022759"/>
    </source>
</evidence>
<dbReference type="HAMAP" id="MF_00009">
    <property type="entry name" value="Endoribonucl_YbeY"/>
    <property type="match status" value="1"/>
</dbReference>
<keyword evidence="7" id="KW-0690">Ribosome biogenesis</keyword>
<dbReference type="GO" id="GO:0004222">
    <property type="term" value="F:metalloendopeptidase activity"/>
    <property type="evidence" value="ECO:0007669"/>
    <property type="project" value="InterPro"/>
</dbReference>
<dbReference type="EMBL" id="RXOC01000002">
    <property type="protein sequence ID" value="RXF71886.1"/>
    <property type="molecule type" value="Genomic_DNA"/>
</dbReference>
<dbReference type="InterPro" id="IPR023091">
    <property type="entry name" value="MetalPrtase_cat_dom_sf_prd"/>
</dbReference>
<dbReference type="PANTHER" id="PTHR46986">
    <property type="entry name" value="ENDORIBONUCLEASE YBEY, CHLOROPLASTIC"/>
    <property type="match status" value="1"/>
</dbReference>
<feature type="binding site" evidence="7">
    <location>
        <position position="111"/>
    </location>
    <ligand>
        <name>Zn(2+)</name>
        <dbReference type="ChEBI" id="CHEBI:29105"/>
        <note>catalytic</note>
    </ligand>
</feature>
<evidence type="ECO:0000313" key="9">
    <source>
        <dbReference type="EMBL" id="RXF71886.1"/>
    </source>
</evidence>
<dbReference type="SUPFAM" id="SSF55486">
    <property type="entry name" value="Metalloproteases ('zincins'), catalytic domain"/>
    <property type="match status" value="1"/>
</dbReference>
<dbReference type="GO" id="GO:0004521">
    <property type="term" value="F:RNA endonuclease activity"/>
    <property type="evidence" value="ECO:0007669"/>
    <property type="project" value="UniProtKB-UniRule"/>
</dbReference>
<sequence length="143" mass="16750">MIRTKISFFSEEIAFSLKLKTSIRSWINDTITSEGKKAGELNIIFCSDDYLLSINNQYLNHNTYTDIITFDNSEDESLIEGDIFISIERIRENASNFNTTEKDELHRVIIHGILHLLGYKDKNKADKDLMTQKEDFYLNKRNF</sequence>
<keyword evidence="5 7" id="KW-0378">Hydrolase</keyword>
<accession>A0A4Q0MG35</accession>
<feature type="binding site" evidence="7">
    <location>
        <position position="115"/>
    </location>
    <ligand>
        <name>Zn(2+)</name>
        <dbReference type="ChEBI" id="CHEBI:29105"/>
        <note>catalytic</note>
    </ligand>
</feature>
<evidence type="ECO:0000256" key="7">
    <source>
        <dbReference type="HAMAP-Rule" id="MF_00009"/>
    </source>
</evidence>